<accession>A0AA88SJ60</accession>
<comment type="caution">
    <text evidence="2">The sequence shown here is derived from an EMBL/GenBank/DDBJ whole genome shotgun (WGS) entry which is preliminary data.</text>
</comment>
<sequence>MPSIYSDTVKGRGRTSAERGAELREAGGETCSSLARRLGDLEEEGTWKSAFTGNTPEETTVVPHFSDPVSTESVWAGERYSTSREPGPFCMIQADSVKPCCSAP</sequence>
<protein>
    <submittedName>
        <fullName evidence="2">Uncharacterized protein</fullName>
    </submittedName>
</protein>
<dbReference type="Proteomes" id="UP001187415">
    <property type="component" value="Unassembled WGS sequence"/>
</dbReference>
<proteinExistence type="predicted"/>
<feature type="compositionally biased region" description="Basic and acidic residues" evidence="1">
    <location>
        <begin position="15"/>
        <end position="27"/>
    </location>
</feature>
<evidence type="ECO:0000256" key="1">
    <source>
        <dbReference type="SAM" id="MobiDB-lite"/>
    </source>
</evidence>
<dbReference type="EMBL" id="JAUPFM010000013">
    <property type="protein sequence ID" value="KAK2833633.1"/>
    <property type="molecule type" value="Genomic_DNA"/>
</dbReference>
<dbReference type="AlphaFoldDB" id="A0AA88SJ60"/>
<name>A0AA88SJ60_CHASR</name>
<feature type="region of interest" description="Disordered" evidence="1">
    <location>
        <begin position="1"/>
        <end position="30"/>
    </location>
</feature>
<organism evidence="2 3">
    <name type="scientific">Channa striata</name>
    <name type="common">Snakehead murrel</name>
    <name type="synonym">Ophicephalus striatus</name>
    <dbReference type="NCBI Taxonomy" id="64152"/>
    <lineage>
        <taxon>Eukaryota</taxon>
        <taxon>Metazoa</taxon>
        <taxon>Chordata</taxon>
        <taxon>Craniata</taxon>
        <taxon>Vertebrata</taxon>
        <taxon>Euteleostomi</taxon>
        <taxon>Actinopterygii</taxon>
        <taxon>Neopterygii</taxon>
        <taxon>Teleostei</taxon>
        <taxon>Neoteleostei</taxon>
        <taxon>Acanthomorphata</taxon>
        <taxon>Anabantaria</taxon>
        <taxon>Anabantiformes</taxon>
        <taxon>Channoidei</taxon>
        <taxon>Channidae</taxon>
        <taxon>Channa</taxon>
    </lineage>
</organism>
<keyword evidence="3" id="KW-1185">Reference proteome</keyword>
<gene>
    <name evidence="2" type="ORF">Q5P01_017522</name>
</gene>
<evidence type="ECO:0000313" key="2">
    <source>
        <dbReference type="EMBL" id="KAK2833633.1"/>
    </source>
</evidence>
<evidence type="ECO:0000313" key="3">
    <source>
        <dbReference type="Proteomes" id="UP001187415"/>
    </source>
</evidence>
<reference evidence="2" key="1">
    <citation type="submission" date="2023-07" db="EMBL/GenBank/DDBJ databases">
        <title>Chromosome-level Genome Assembly of Striped Snakehead (Channa striata).</title>
        <authorList>
            <person name="Liu H."/>
        </authorList>
    </citation>
    <scope>NUCLEOTIDE SEQUENCE</scope>
    <source>
        <strain evidence="2">Gz</strain>
        <tissue evidence="2">Muscle</tissue>
    </source>
</reference>